<protein>
    <submittedName>
        <fullName evidence="3">SHSP domain-containing protein</fullName>
    </submittedName>
</protein>
<dbReference type="AlphaFoldDB" id="A0A183F4G1"/>
<dbReference type="EMBL" id="UZAH01001014">
    <property type="protein sequence ID" value="VDO19436.1"/>
    <property type="molecule type" value="Genomic_DNA"/>
</dbReference>
<gene>
    <name evidence="1" type="ORF">HPBE_LOCUS1054</name>
</gene>
<organism evidence="2 3">
    <name type="scientific">Heligmosomoides polygyrus</name>
    <name type="common">Parasitic roundworm</name>
    <dbReference type="NCBI Taxonomy" id="6339"/>
    <lineage>
        <taxon>Eukaryota</taxon>
        <taxon>Metazoa</taxon>
        <taxon>Ecdysozoa</taxon>
        <taxon>Nematoda</taxon>
        <taxon>Chromadorea</taxon>
        <taxon>Rhabditida</taxon>
        <taxon>Rhabditina</taxon>
        <taxon>Rhabditomorpha</taxon>
        <taxon>Strongyloidea</taxon>
        <taxon>Heligmosomidae</taxon>
        <taxon>Heligmosomoides</taxon>
    </lineage>
</organism>
<dbReference type="OrthoDB" id="5876034at2759"/>
<reference evidence="1 2" key="1">
    <citation type="submission" date="2018-11" db="EMBL/GenBank/DDBJ databases">
        <authorList>
            <consortium name="Pathogen Informatics"/>
        </authorList>
    </citation>
    <scope>NUCLEOTIDE SEQUENCE [LARGE SCALE GENOMIC DNA]</scope>
</reference>
<accession>A0A3P7TDW1</accession>
<keyword evidence="2" id="KW-1185">Reference proteome</keyword>
<evidence type="ECO:0000313" key="3">
    <source>
        <dbReference type="WBParaSite" id="HPBE_0000105301-mRNA-1"/>
    </source>
</evidence>
<evidence type="ECO:0000313" key="2">
    <source>
        <dbReference type="Proteomes" id="UP000050761"/>
    </source>
</evidence>
<reference evidence="3" key="2">
    <citation type="submission" date="2019-09" db="UniProtKB">
        <authorList>
            <consortium name="WormBaseParasite"/>
        </authorList>
    </citation>
    <scope>IDENTIFICATION</scope>
</reference>
<dbReference type="Proteomes" id="UP000050761">
    <property type="component" value="Unassembled WGS sequence"/>
</dbReference>
<sequence length="107" mass="12472">MATFFRRLFGPKKPCQTRKDSITGRNKTLNTKSKEVVWFPNLFVISRNYRLSIPLEKQSALHPSKRRRELVVEIVSDSTKKFLKRRGMGILLASFRMTEPAHLPGRQ</sequence>
<name>A0A183F4G1_HELPZ</name>
<dbReference type="WBParaSite" id="HPBE_0000105301-mRNA-1">
    <property type="protein sequence ID" value="HPBE_0000105301-mRNA-1"/>
    <property type="gene ID" value="HPBE_0000105301"/>
</dbReference>
<proteinExistence type="predicted"/>
<accession>A0A183F4G1</accession>
<evidence type="ECO:0000313" key="1">
    <source>
        <dbReference type="EMBL" id="VDO19436.1"/>
    </source>
</evidence>